<feature type="domain" description="Lumazine-binding" evidence="10">
    <location>
        <begin position="102"/>
        <end position="147"/>
    </location>
</feature>
<sequence>MFTGLVEEMGRVVSIEPVEAGIRLRVQAPHAASDLEVGGSVAVSGVCQTVVSTGKAAEDGRWFEMIAIPETLARTNFGELAPGSAVNLERPLRVGDRLGGHWVQGHVDATGRIEQIERHGQDRAYEISLPATLAPYVVEKGSIAVDG</sequence>
<evidence type="ECO:0000256" key="2">
    <source>
        <dbReference type="ARBA" id="ARBA00002803"/>
    </source>
</evidence>
<proteinExistence type="predicted"/>
<dbReference type="InterPro" id="IPR026017">
    <property type="entry name" value="Lumazine-bd_dom"/>
</dbReference>
<evidence type="ECO:0000256" key="4">
    <source>
        <dbReference type="ARBA" id="ARBA00012827"/>
    </source>
</evidence>
<feature type="repeat" description="Lumazine-binding" evidence="9">
    <location>
        <begin position="1"/>
        <end position="101"/>
    </location>
</feature>
<organism evidence="11 12">
    <name type="scientific">Eiseniibacteriota bacterium</name>
    <dbReference type="NCBI Taxonomy" id="2212470"/>
    <lineage>
        <taxon>Bacteria</taxon>
        <taxon>Candidatus Eiseniibacteriota</taxon>
    </lineage>
</organism>
<evidence type="ECO:0000256" key="9">
    <source>
        <dbReference type="PROSITE-ProRule" id="PRU00524"/>
    </source>
</evidence>
<comment type="caution">
    <text evidence="11">The sequence shown here is derived from an EMBL/GenBank/DDBJ whole genome shotgun (WGS) entry which is preliminary data.</text>
</comment>
<feature type="repeat" description="Lumazine-binding" evidence="9">
    <location>
        <begin position="102"/>
        <end position="147"/>
    </location>
</feature>
<comment type="pathway">
    <text evidence="3">Cofactor biosynthesis; riboflavin biosynthesis; riboflavin from 2-hydroxy-3-oxobutyl phosphate and 5-amino-6-(D-ribitylamino)uracil: step 2/2.</text>
</comment>
<dbReference type="PANTHER" id="PTHR21098">
    <property type="entry name" value="RIBOFLAVIN SYNTHASE ALPHA CHAIN"/>
    <property type="match status" value="1"/>
</dbReference>
<keyword evidence="8" id="KW-0677">Repeat</keyword>
<keyword evidence="6" id="KW-0686">Riboflavin biosynthesis</keyword>
<dbReference type="SUPFAM" id="SSF63380">
    <property type="entry name" value="Riboflavin synthase domain-like"/>
    <property type="match status" value="2"/>
</dbReference>
<dbReference type="AlphaFoldDB" id="A0A956M2K8"/>
<keyword evidence="7 11" id="KW-0808">Transferase</keyword>
<dbReference type="EMBL" id="JAGQHR010000547">
    <property type="protein sequence ID" value="MCA9729022.1"/>
    <property type="molecule type" value="Genomic_DNA"/>
</dbReference>
<dbReference type="NCBIfam" id="NF006767">
    <property type="entry name" value="PRK09289.1"/>
    <property type="match status" value="1"/>
</dbReference>
<dbReference type="Gene3D" id="2.40.30.20">
    <property type="match status" value="2"/>
</dbReference>
<evidence type="ECO:0000256" key="8">
    <source>
        <dbReference type="ARBA" id="ARBA00022737"/>
    </source>
</evidence>
<protein>
    <recommendedName>
        <fullName evidence="5">Riboflavin synthase</fullName>
        <ecNumber evidence="4">2.5.1.9</ecNumber>
    </recommendedName>
</protein>
<evidence type="ECO:0000256" key="3">
    <source>
        <dbReference type="ARBA" id="ARBA00004887"/>
    </source>
</evidence>
<reference evidence="11" key="2">
    <citation type="journal article" date="2021" name="Microbiome">
        <title>Successional dynamics and alternative stable states in a saline activated sludge microbial community over 9 years.</title>
        <authorList>
            <person name="Wang Y."/>
            <person name="Ye J."/>
            <person name="Ju F."/>
            <person name="Liu L."/>
            <person name="Boyd J.A."/>
            <person name="Deng Y."/>
            <person name="Parks D.H."/>
            <person name="Jiang X."/>
            <person name="Yin X."/>
            <person name="Woodcroft B.J."/>
            <person name="Tyson G.W."/>
            <person name="Hugenholtz P."/>
            <person name="Polz M.F."/>
            <person name="Zhang T."/>
        </authorList>
    </citation>
    <scope>NUCLEOTIDE SEQUENCE</scope>
    <source>
        <strain evidence="11">HKST-UBA01</strain>
    </source>
</reference>
<dbReference type="InterPro" id="IPR017938">
    <property type="entry name" value="Riboflavin_synthase-like_b-brl"/>
</dbReference>
<reference evidence="11" key="1">
    <citation type="submission" date="2020-04" db="EMBL/GenBank/DDBJ databases">
        <authorList>
            <person name="Zhang T."/>
        </authorList>
    </citation>
    <scope>NUCLEOTIDE SEQUENCE</scope>
    <source>
        <strain evidence="11">HKST-UBA01</strain>
    </source>
</reference>
<evidence type="ECO:0000256" key="6">
    <source>
        <dbReference type="ARBA" id="ARBA00022619"/>
    </source>
</evidence>
<name>A0A956M2K8_UNCEI</name>
<dbReference type="CDD" id="cd00402">
    <property type="entry name" value="Riboflavin_synthase_like"/>
    <property type="match status" value="1"/>
</dbReference>
<evidence type="ECO:0000256" key="1">
    <source>
        <dbReference type="ARBA" id="ARBA00000968"/>
    </source>
</evidence>
<dbReference type="PANTHER" id="PTHR21098:SF12">
    <property type="entry name" value="RIBOFLAVIN SYNTHASE"/>
    <property type="match status" value="1"/>
</dbReference>
<dbReference type="Pfam" id="PF00677">
    <property type="entry name" value="Lum_binding"/>
    <property type="match status" value="2"/>
</dbReference>
<accession>A0A956M2K8</accession>
<feature type="domain" description="Lumazine-binding" evidence="10">
    <location>
        <begin position="1"/>
        <end position="101"/>
    </location>
</feature>
<dbReference type="FunFam" id="2.40.30.20:FF:000003">
    <property type="entry name" value="Riboflavin synthase, alpha subunit"/>
    <property type="match status" value="1"/>
</dbReference>
<dbReference type="PROSITE" id="PS51177">
    <property type="entry name" value="LUMAZINE_BIND"/>
    <property type="match status" value="2"/>
</dbReference>
<comment type="function">
    <text evidence="2">Catalyzes the dismutation of two molecules of 6,7-dimethyl-8-ribityllumazine, resulting in the formation of riboflavin and 5-amino-6-(D-ribitylamino)uracil.</text>
</comment>
<evidence type="ECO:0000313" key="12">
    <source>
        <dbReference type="Proteomes" id="UP000697710"/>
    </source>
</evidence>
<comment type="catalytic activity">
    <reaction evidence="1">
        <text>2 6,7-dimethyl-8-(1-D-ribityl)lumazine + H(+) = 5-amino-6-(D-ribitylamino)uracil + riboflavin</text>
        <dbReference type="Rhea" id="RHEA:20772"/>
        <dbReference type="ChEBI" id="CHEBI:15378"/>
        <dbReference type="ChEBI" id="CHEBI:15934"/>
        <dbReference type="ChEBI" id="CHEBI:57986"/>
        <dbReference type="ChEBI" id="CHEBI:58201"/>
        <dbReference type="EC" id="2.5.1.9"/>
    </reaction>
</comment>
<evidence type="ECO:0000256" key="7">
    <source>
        <dbReference type="ARBA" id="ARBA00022679"/>
    </source>
</evidence>
<dbReference type="GO" id="GO:0009231">
    <property type="term" value="P:riboflavin biosynthetic process"/>
    <property type="evidence" value="ECO:0007669"/>
    <property type="project" value="UniProtKB-KW"/>
</dbReference>
<dbReference type="EC" id="2.5.1.9" evidence="4"/>
<dbReference type="GO" id="GO:0004746">
    <property type="term" value="F:riboflavin synthase activity"/>
    <property type="evidence" value="ECO:0007669"/>
    <property type="project" value="UniProtKB-EC"/>
</dbReference>
<dbReference type="InterPro" id="IPR023366">
    <property type="entry name" value="ATP_synth_asu-like_sf"/>
</dbReference>
<dbReference type="InterPro" id="IPR001783">
    <property type="entry name" value="Lumazine-bd"/>
</dbReference>
<evidence type="ECO:0000256" key="5">
    <source>
        <dbReference type="ARBA" id="ARBA00013950"/>
    </source>
</evidence>
<evidence type="ECO:0000313" key="11">
    <source>
        <dbReference type="EMBL" id="MCA9729022.1"/>
    </source>
</evidence>
<dbReference type="Proteomes" id="UP000697710">
    <property type="component" value="Unassembled WGS sequence"/>
</dbReference>
<evidence type="ECO:0000259" key="10">
    <source>
        <dbReference type="PROSITE" id="PS51177"/>
    </source>
</evidence>
<feature type="non-terminal residue" evidence="11">
    <location>
        <position position="147"/>
    </location>
</feature>
<gene>
    <name evidence="11" type="ORF">KC729_15125</name>
</gene>